<evidence type="ECO:0000256" key="1">
    <source>
        <dbReference type="SAM" id="MobiDB-lite"/>
    </source>
</evidence>
<sequence>RPGRAREVRPNSDERGGERAAPGPGLEDGPRIGGAAQE</sequence>
<dbReference type="EMBL" id="BKCJ011879607">
    <property type="protein sequence ID" value="GFD60572.1"/>
    <property type="molecule type" value="Genomic_DNA"/>
</dbReference>
<comment type="caution">
    <text evidence="2">The sequence shown here is derived from an EMBL/GenBank/DDBJ whole genome shotgun (WGS) entry which is preliminary data.</text>
</comment>
<proteinExistence type="predicted"/>
<protein>
    <submittedName>
        <fullName evidence="2">Uncharacterized protein</fullName>
    </submittedName>
</protein>
<organism evidence="2">
    <name type="scientific">Tanacetum cinerariifolium</name>
    <name type="common">Dalmatian daisy</name>
    <name type="synonym">Chrysanthemum cinerariifolium</name>
    <dbReference type="NCBI Taxonomy" id="118510"/>
    <lineage>
        <taxon>Eukaryota</taxon>
        <taxon>Viridiplantae</taxon>
        <taxon>Streptophyta</taxon>
        <taxon>Embryophyta</taxon>
        <taxon>Tracheophyta</taxon>
        <taxon>Spermatophyta</taxon>
        <taxon>Magnoliopsida</taxon>
        <taxon>eudicotyledons</taxon>
        <taxon>Gunneridae</taxon>
        <taxon>Pentapetalae</taxon>
        <taxon>asterids</taxon>
        <taxon>campanulids</taxon>
        <taxon>Asterales</taxon>
        <taxon>Asteraceae</taxon>
        <taxon>Asteroideae</taxon>
        <taxon>Anthemideae</taxon>
        <taxon>Anthemidinae</taxon>
        <taxon>Tanacetum</taxon>
    </lineage>
</organism>
<feature type="region of interest" description="Disordered" evidence="1">
    <location>
        <begin position="1"/>
        <end position="38"/>
    </location>
</feature>
<evidence type="ECO:0000313" key="2">
    <source>
        <dbReference type="EMBL" id="GFD60572.1"/>
    </source>
</evidence>
<feature type="compositionally biased region" description="Basic and acidic residues" evidence="1">
    <location>
        <begin position="1"/>
        <end position="18"/>
    </location>
</feature>
<feature type="non-terminal residue" evidence="2">
    <location>
        <position position="1"/>
    </location>
</feature>
<reference evidence="2" key="1">
    <citation type="journal article" date="2019" name="Sci. Rep.">
        <title>Draft genome of Tanacetum cinerariifolium, the natural source of mosquito coil.</title>
        <authorList>
            <person name="Yamashiro T."/>
            <person name="Shiraishi A."/>
            <person name="Satake H."/>
            <person name="Nakayama K."/>
        </authorList>
    </citation>
    <scope>NUCLEOTIDE SEQUENCE</scope>
</reference>
<name>A0A699XKN1_TANCI</name>
<gene>
    <name evidence="2" type="ORF">Tci_932541</name>
</gene>
<accession>A0A699XKN1</accession>
<dbReference type="AlphaFoldDB" id="A0A699XKN1"/>